<protein>
    <submittedName>
        <fullName evidence="2">Uncharacterized protein</fullName>
    </submittedName>
</protein>
<gene>
    <name evidence="2" type="ORF">M0R45_009149</name>
</gene>
<feature type="region of interest" description="Disordered" evidence="1">
    <location>
        <begin position="127"/>
        <end position="146"/>
    </location>
</feature>
<reference evidence="2 3" key="1">
    <citation type="journal article" date="2023" name="G3 (Bethesda)">
        <title>A chromosome-length genome assembly and annotation of blackberry (Rubus argutus, cv. 'Hillquist').</title>
        <authorList>
            <person name="Bruna T."/>
            <person name="Aryal R."/>
            <person name="Dudchenko O."/>
            <person name="Sargent D.J."/>
            <person name="Mead D."/>
            <person name="Buti M."/>
            <person name="Cavallini A."/>
            <person name="Hytonen T."/>
            <person name="Andres J."/>
            <person name="Pham M."/>
            <person name="Weisz D."/>
            <person name="Mascagni F."/>
            <person name="Usai G."/>
            <person name="Natali L."/>
            <person name="Bassil N."/>
            <person name="Fernandez G.E."/>
            <person name="Lomsadze A."/>
            <person name="Armour M."/>
            <person name="Olukolu B."/>
            <person name="Poorten T."/>
            <person name="Britton C."/>
            <person name="Davik J."/>
            <person name="Ashrafi H."/>
            <person name="Aiden E.L."/>
            <person name="Borodovsky M."/>
            <person name="Worthington M."/>
        </authorList>
    </citation>
    <scope>NUCLEOTIDE SEQUENCE [LARGE SCALE GENOMIC DNA]</scope>
    <source>
        <strain evidence="2">PI 553951</strain>
    </source>
</reference>
<evidence type="ECO:0000313" key="3">
    <source>
        <dbReference type="Proteomes" id="UP001457282"/>
    </source>
</evidence>
<keyword evidence="3" id="KW-1185">Reference proteome</keyword>
<dbReference type="Proteomes" id="UP001457282">
    <property type="component" value="Unassembled WGS sequence"/>
</dbReference>
<accession>A0AAW1Y5P8</accession>
<evidence type="ECO:0000256" key="1">
    <source>
        <dbReference type="SAM" id="MobiDB-lite"/>
    </source>
</evidence>
<organism evidence="2 3">
    <name type="scientific">Rubus argutus</name>
    <name type="common">Southern blackberry</name>
    <dbReference type="NCBI Taxonomy" id="59490"/>
    <lineage>
        <taxon>Eukaryota</taxon>
        <taxon>Viridiplantae</taxon>
        <taxon>Streptophyta</taxon>
        <taxon>Embryophyta</taxon>
        <taxon>Tracheophyta</taxon>
        <taxon>Spermatophyta</taxon>
        <taxon>Magnoliopsida</taxon>
        <taxon>eudicotyledons</taxon>
        <taxon>Gunneridae</taxon>
        <taxon>Pentapetalae</taxon>
        <taxon>rosids</taxon>
        <taxon>fabids</taxon>
        <taxon>Rosales</taxon>
        <taxon>Rosaceae</taxon>
        <taxon>Rosoideae</taxon>
        <taxon>Rosoideae incertae sedis</taxon>
        <taxon>Rubus</taxon>
    </lineage>
</organism>
<sequence length="146" mass="15708">MAAPKPAPQSPQPSPPCSLTRAPIPSSPSMQLISTPQSSTNHGLTTVTGSTLAPYRRIFTTIPTSTISVVLHFPITIVPINPAHLQIILCITKIKPAITETKFSHGSYKPQSNPTELVLSLPSSHLQFSPLQSPNHHEITATQAHR</sequence>
<dbReference type="EMBL" id="JBEDUW010000002">
    <property type="protein sequence ID" value="KAK9943544.1"/>
    <property type="molecule type" value="Genomic_DNA"/>
</dbReference>
<feature type="region of interest" description="Disordered" evidence="1">
    <location>
        <begin position="1"/>
        <end position="45"/>
    </location>
</feature>
<dbReference type="AlphaFoldDB" id="A0AAW1Y5P8"/>
<comment type="caution">
    <text evidence="2">The sequence shown here is derived from an EMBL/GenBank/DDBJ whole genome shotgun (WGS) entry which is preliminary data.</text>
</comment>
<name>A0AAW1Y5P8_RUBAR</name>
<evidence type="ECO:0000313" key="2">
    <source>
        <dbReference type="EMBL" id="KAK9943544.1"/>
    </source>
</evidence>
<feature type="compositionally biased region" description="Polar residues" evidence="1">
    <location>
        <begin position="27"/>
        <end position="45"/>
    </location>
</feature>
<proteinExistence type="predicted"/>
<feature type="compositionally biased region" description="Pro residues" evidence="1">
    <location>
        <begin position="1"/>
        <end position="16"/>
    </location>
</feature>